<dbReference type="KEGG" id="pnp:IJ22_00990"/>
<dbReference type="InterPro" id="IPR034660">
    <property type="entry name" value="DinB/YfiT-like"/>
</dbReference>
<reference evidence="1 2" key="2">
    <citation type="journal article" date="2016" name="Genome Announc.">
        <title>Complete Genome Sequences of Two Interactive Moderate Thermophiles, Paenibacillus napthalenovorans 32O-Y and Paenibacillus sp. 32O-W.</title>
        <authorList>
            <person name="Butler R.R.III."/>
            <person name="Wang J."/>
            <person name="Stark B.C."/>
            <person name="Pombert J.F."/>
        </authorList>
    </citation>
    <scope>NUCLEOTIDE SEQUENCE [LARGE SCALE GENOMIC DNA]</scope>
    <source>
        <strain evidence="1 2">32O-Y</strain>
    </source>
</reference>
<dbReference type="STRING" id="162209.IJ22_00990"/>
<dbReference type="OrthoDB" id="1495892at2"/>
<dbReference type="RefSeq" id="WP_062406403.1">
    <property type="nucleotide sequence ID" value="NZ_BJCS01000008.1"/>
</dbReference>
<evidence type="ECO:0000313" key="1">
    <source>
        <dbReference type="EMBL" id="ALS20491.1"/>
    </source>
</evidence>
<dbReference type="Gene3D" id="1.20.120.450">
    <property type="entry name" value="dinb family like domain"/>
    <property type="match status" value="1"/>
</dbReference>
<dbReference type="SUPFAM" id="SSF109854">
    <property type="entry name" value="DinB/YfiT-like putative metalloenzymes"/>
    <property type="match status" value="1"/>
</dbReference>
<gene>
    <name evidence="1" type="ORF">IJ22_00990</name>
</gene>
<sequence length="165" mass="18745">MSELQDRIQSIHRSIDQIVEITQDLDEEILCFKPADDAWSVMEILCHVEEATPYWLNELTQVIASPGIEWGRGLQHEGRLNAVAQAGQRTKDEVLKGIIALKSKVRDVLGPLTAEDLTVESPSRNPRFGTKPMAFIVDHLLVEHVETHLKQIKRNLRQYEDAKGK</sequence>
<dbReference type="AlphaFoldDB" id="A0A0U2ILC2"/>
<dbReference type="EMBL" id="CP013652">
    <property type="protein sequence ID" value="ALS20491.1"/>
    <property type="molecule type" value="Genomic_DNA"/>
</dbReference>
<name>A0A0U2ILC2_9BACL</name>
<accession>A0A0U2ILC2</accession>
<dbReference type="InterPro" id="IPR024775">
    <property type="entry name" value="DinB-like"/>
</dbReference>
<dbReference type="Proteomes" id="UP000061660">
    <property type="component" value="Chromosome"/>
</dbReference>
<keyword evidence="2" id="KW-1185">Reference proteome</keyword>
<proteinExistence type="predicted"/>
<evidence type="ECO:0000313" key="2">
    <source>
        <dbReference type="Proteomes" id="UP000061660"/>
    </source>
</evidence>
<dbReference type="PATRIC" id="fig|162209.4.peg.97"/>
<protein>
    <submittedName>
        <fullName evidence="1">DinB superfamily metal-dependent hydrolase</fullName>
    </submittedName>
</protein>
<dbReference type="GO" id="GO:0016787">
    <property type="term" value="F:hydrolase activity"/>
    <property type="evidence" value="ECO:0007669"/>
    <property type="project" value="UniProtKB-KW"/>
</dbReference>
<keyword evidence="1" id="KW-0378">Hydrolase</keyword>
<dbReference type="Pfam" id="PF12867">
    <property type="entry name" value="DinB_2"/>
    <property type="match status" value="1"/>
</dbReference>
<organism evidence="1 2">
    <name type="scientific">Paenibacillus naphthalenovorans</name>
    <dbReference type="NCBI Taxonomy" id="162209"/>
    <lineage>
        <taxon>Bacteria</taxon>
        <taxon>Bacillati</taxon>
        <taxon>Bacillota</taxon>
        <taxon>Bacilli</taxon>
        <taxon>Bacillales</taxon>
        <taxon>Paenibacillaceae</taxon>
        <taxon>Paenibacillus</taxon>
    </lineage>
</organism>
<reference evidence="2" key="1">
    <citation type="submission" date="2015-12" db="EMBL/GenBank/DDBJ databases">
        <title>Complete genome sequences of two moderately thermophilic Paenibacillus species.</title>
        <authorList>
            <person name="Butler R.III."/>
            <person name="Wang J."/>
            <person name="Stark B.C."/>
            <person name="Pombert J.-F."/>
        </authorList>
    </citation>
    <scope>NUCLEOTIDE SEQUENCE [LARGE SCALE GENOMIC DNA]</scope>
    <source>
        <strain evidence="2">32O-Y</strain>
    </source>
</reference>